<protein>
    <recommendedName>
        <fullName evidence="5">Lipoprotein</fullName>
    </recommendedName>
</protein>
<evidence type="ECO:0000313" key="3">
    <source>
        <dbReference type="EMBL" id="MCV2884041.1"/>
    </source>
</evidence>
<comment type="caution">
    <text evidence="3">The sequence shown here is derived from an EMBL/GenBank/DDBJ whole genome shotgun (WGS) entry which is preliminary data.</text>
</comment>
<sequence length="629" mass="70298">MRYWACLFTSILLASCGGGGSGNDSPNSPTLPPAPAPSVGDVTPLKDTDTYTLYGSTRAQVGESISFAIVTKNTPITQIAWHQLSGPDLTFLSETSQLIAFDAIEEGNYDIFLSATLSNGTVIEESLEFSAVRNSQALANLRLDHEATELATASLRVDHTEEKDIDNIIWKQLAGPKISTFSQDGAYAFFTLPSVSRDAIIEYEATVQFTDGTEAKDRAYVLVKDTTFSANRYFNRAVATTFPYRKDSPYQSVLQPCIYNNTLETSCAFSTLPLIGMSANAVPTNEDILNRLLVSHSWMGDAFKTFLENSASSQDIKTLLGATTAIVISYDINPSFYTAQTGAIYLSANHFWQTPAQRDSVNDTPDYRSNFGEELGFVMPWRYVKDGKNYIDRDGYPASARLTRTFSDMEANVVWLLYHELAHANDYFPPSVWASINKSTTPLAYWRDNPPLSEQFSQQYPLNSEQMKSLAQVRFQGEQATARQQAYTGDDVTLFFKDDRALEFYSYSTEREDFALLVEQFMMAHRMQALADVAIIDKNQPADEDAISWGERNRVNHPDIQARAKAAIERILPNLDATTIQSNLPESIILKRGESWSGLVAPSESPSRHIEGSEKGWLRRHEWRHGSFH</sequence>
<keyword evidence="2" id="KW-0732">Signal</keyword>
<evidence type="ECO:0000256" key="1">
    <source>
        <dbReference type="SAM" id="MobiDB-lite"/>
    </source>
</evidence>
<dbReference type="PROSITE" id="PS51257">
    <property type="entry name" value="PROKAR_LIPOPROTEIN"/>
    <property type="match status" value="1"/>
</dbReference>
<feature type="region of interest" description="Disordered" evidence="1">
    <location>
        <begin position="22"/>
        <end position="42"/>
    </location>
</feature>
<accession>A0ABT3A6R2</accession>
<dbReference type="EMBL" id="JAOWKX010000002">
    <property type="protein sequence ID" value="MCV2884041.1"/>
    <property type="molecule type" value="Genomic_DNA"/>
</dbReference>
<feature type="signal peptide" evidence="2">
    <location>
        <begin position="1"/>
        <end position="19"/>
    </location>
</feature>
<keyword evidence="4" id="KW-1185">Reference proteome</keyword>
<feature type="chain" id="PRO_5047175915" description="Lipoprotein" evidence="2">
    <location>
        <begin position="20"/>
        <end position="629"/>
    </location>
</feature>
<organism evidence="3 4">
    <name type="scientific">Fluctibacter corallii</name>
    <dbReference type="NCBI Taxonomy" id="2984329"/>
    <lineage>
        <taxon>Bacteria</taxon>
        <taxon>Pseudomonadati</taxon>
        <taxon>Pseudomonadota</taxon>
        <taxon>Gammaproteobacteria</taxon>
        <taxon>Alteromonadales</taxon>
        <taxon>Alteromonadaceae</taxon>
        <taxon>Fluctibacter</taxon>
    </lineage>
</organism>
<evidence type="ECO:0008006" key="5">
    <source>
        <dbReference type="Google" id="ProtNLM"/>
    </source>
</evidence>
<dbReference type="Proteomes" id="UP001652504">
    <property type="component" value="Unassembled WGS sequence"/>
</dbReference>
<name>A0ABT3A6R2_9ALTE</name>
<evidence type="ECO:0000313" key="4">
    <source>
        <dbReference type="Proteomes" id="UP001652504"/>
    </source>
</evidence>
<gene>
    <name evidence="3" type="ORF">OE749_04975</name>
</gene>
<proteinExistence type="predicted"/>
<reference evidence="3 4" key="1">
    <citation type="submission" date="2022-10" db="EMBL/GenBank/DDBJ databases">
        <title>Aestuariibacter sp. AA17 isolated from Montipora capitata coral fragment.</title>
        <authorList>
            <person name="Emsley S.A."/>
            <person name="Pfannmuller K.M."/>
            <person name="Loughran R.M."/>
            <person name="Shlafstein M."/>
            <person name="Papke E."/>
            <person name="Saw J.H."/>
            <person name="Ushijima B."/>
            <person name="Videau P."/>
        </authorList>
    </citation>
    <scope>NUCLEOTIDE SEQUENCE [LARGE SCALE GENOMIC DNA]</scope>
    <source>
        <strain evidence="3 4">AA17</strain>
    </source>
</reference>
<evidence type="ECO:0000256" key="2">
    <source>
        <dbReference type="SAM" id="SignalP"/>
    </source>
</evidence>
<dbReference type="RefSeq" id="WP_263711253.1">
    <property type="nucleotide sequence ID" value="NZ_JAOWKX010000002.1"/>
</dbReference>